<reference evidence="4" key="1">
    <citation type="submission" date="2025-08" db="UniProtKB">
        <authorList>
            <consortium name="Ensembl"/>
        </authorList>
    </citation>
    <scope>IDENTIFICATION</scope>
</reference>
<dbReference type="Gene3D" id="3.40.50.10900">
    <property type="entry name" value="PAC-like subunit"/>
    <property type="match status" value="2"/>
</dbReference>
<evidence type="ECO:0000256" key="3">
    <source>
        <dbReference type="ARBA" id="ARBA00025745"/>
    </source>
</evidence>
<dbReference type="Ensembl" id="ENSPTXT00000025422.1">
    <property type="protein sequence ID" value="ENSPTXP00000024659.1"/>
    <property type="gene ID" value="ENSPTXG00000017091.1"/>
</dbReference>
<keyword evidence="2" id="KW-0143">Chaperone</keyword>
<dbReference type="Pfam" id="PF09754">
    <property type="entry name" value="PAC2"/>
    <property type="match status" value="2"/>
</dbReference>
<proteinExistence type="inferred from homology"/>
<sequence length="219" mass="24340">MNSTVPCSVVLLKSPFPKNHFKPAVSVGNVGQLAVDLVISTLHMPRVGYFYTDCLVLASIKLGIDWNKYRLFCQILLSWVKNSGFSKIVLLSSSHAYQRNDQQLHCTSLRYLISPAIDKTVRDILERLSGSEMEQISAFPGVNDDKIFYIPGGGITKLLFTESCSKGIPLVVLLKFCSEGDNIPDAFALADYLNETFTLIAPQVSMCSTTLFWGVKKDY</sequence>
<dbReference type="InterPro" id="IPR016562">
    <property type="entry name" value="Proteasome_assmbl_chp_2_euk"/>
</dbReference>
<dbReference type="GO" id="GO:0005829">
    <property type="term" value="C:cytosol"/>
    <property type="evidence" value="ECO:0007669"/>
    <property type="project" value="TreeGrafter"/>
</dbReference>
<name>A0A670ZPF4_PSETE</name>
<keyword evidence="5" id="KW-1185">Reference proteome</keyword>
<gene>
    <name evidence="4" type="primary">PSMG2</name>
</gene>
<evidence type="ECO:0000256" key="2">
    <source>
        <dbReference type="ARBA" id="ARBA00023186"/>
    </source>
</evidence>
<comment type="similarity">
    <text evidence="3">Belongs to the PSMG2 family.</text>
</comment>
<dbReference type="PANTHER" id="PTHR12970:SF1">
    <property type="entry name" value="PROTEASOME ASSEMBLY CHAPERONE 2"/>
    <property type="match status" value="1"/>
</dbReference>
<dbReference type="SUPFAM" id="SSF159659">
    <property type="entry name" value="Cgl1923-like"/>
    <property type="match status" value="1"/>
</dbReference>
<dbReference type="PANTHER" id="PTHR12970">
    <property type="entry name" value="PROTEASOME ASSEMBLY CHAPERONE 2"/>
    <property type="match status" value="1"/>
</dbReference>
<dbReference type="AlphaFoldDB" id="A0A670ZPF4"/>
<dbReference type="GO" id="GO:0005634">
    <property type="term" value="C:nucleus"/>
    <property type="evidence" value="ECO:0007669"/>
    <property type="project" value="TreeGrafter"/>
</dbReference>
<dbReference type="GeneTree" id="ENSGT00390000018415"/>
<evidence type="ECO:0000256" key="1">
    <source>
        <dbReference type="ARBA" id="ARBA00019186"/>
    </source>
</evidence>
<accession>A0A670ZPF4</accession>
<protein>
    <recommendedName>
        <fullName evidence="1">Proteasome assembly chaperone 2</fullName>
    </recommendedName>
</protein>
<evidence type="ECO:0000313" key="5">
    <source>
        <dbReference type="Proteomes" id="UP000472273"/>
    </source>
</evidence>
<reference evidence="4" key="2">
    <citation type="submission" date="2025-09" db="UniProtKB">
        <authorList>
            <consortium name="Ensembl"/>
        </authorList>
    </citation>
    <scope>IDENTIFICATION</scope>
</reference>
<organism evidence="4 5">
    <name type="scientific">Pseudonaja textilis</name>
    <name type="common">Eastern brown snake</name>
    <dbReference type="NCBI Taxonomy" id="8673"/>
    <lineage>
        <taxon>Eukaryota</taxon>
        <taxon>Metazoa</taxon>
        <taxon>Chordata</taxon>
        <taxon>Craniata</taxon>
        <taxon>Vertebrata</taxon>
        <taxon>Euteleostomi</taxon>
        <taxon>Lepidosauria</taxon>
        <taxon>Squamata</taxon>
        <taxon>Bifurcata</taxon>
        <taxon>Unidentata</taxon>
        <taxon>Episquamata</taxon>
        <taxon>Toxicofera</taxon>
        <taxon>Serpentes</taxon>
        <taxon>Colubroidea</taxon>
        <taxon>Elapidae</taxon>
        <taxon>Hydrophiinae</taxon>
        <taxon>Pseudonaja</taxon>
    </lineage>
</organism>
<evidence type="ECO:0000313" key="4">
    <source>
        <dbReference type="Ensembl" id="ENSPTXP00000024659.1"/>
    </source>
</evidence>
<dbReference type="InterPro" id="IPR038389">
    <property type="entry name" value="PSMG2_sf"/>
</dbReference>
<dbReference type="Proteomes" id="UP000472273">
    <property type="component" value="Unplaced"/>
</dbReference>
<dbReference type="InterPro" id="IPR019151">
    <property type="entry name" value="Proteasome_assmbl_chaperone_2"/>
</dbReference>
<dbReference type="GO" id="GO:0043248">
    <property type="term" value="P:proteasome assembly"/>
    <property type="evidence" value="ECO:0007669"/>
    <property type="project" value="TreeGrafter"/>
</dbReference>